<evidence type="ECO:0000313" key="2">
    <source>
        <dbReference type="EMBL" id="GAA2623306.1"/>
    </source>
</evidence>
<feature type="region of interest" description="Disordered" evidence="1">
    <location>
        <begin position="1"/>
        <end position="22"/>
    </location>
</feature>
<evidence type="ECO:0000256" key="1">
    <source>
        <dbReference type="SAM" id="MobiDB-lite"/>
    </source>
</evidence>
<dbReference type="EMBL" id="BAAASJ010000010">
    <property type="protein sequence ID" value="GAA2623306.1"/>
    <property type="molecule type" value="Genomic_DNA"/>
</dbReference>
<gene>
    <name evidence="2" type="ORF">GCM10010307_08510</name>
</gene>
<reference evidence="2 3" key="1">
    <citation type="journal article" date="2019" name="Int. J. Syst. Evol. Microbiol.">
        <title>The Global Catalogue of Microorganisms (GCM) 10K type strain sequencing project: providing services to taxonomists for standard genome sequencing and annotation.</title>
        <authorList>
            <consortium name="The Broad Institute Genomics Platform"/>
            <consortium name="The Broad Institute Genome Sequencing Center for Infectious Disease"/>
            <person name="Wu L."/>
            <person name="Ma J."/>
        </authorList>
    </citation>
    <scope>NUCLEOTIDE SEQUENCE [LARGE SCALE GENOMIC DNA]</scope>
    <source>
        <strain evidence="2 3">JCM 4524</strain>
    </source>
</reference>
<comment type="caution">
    <text evidence="2">The sequence shown here is derived from an EMBL/GenBank/DDBJ whole genome shotgun (WGS) entry which is preliminary data.</text>
</comment>
<keyword evidence="3" id="KW-1185">Reference proteome</keyword>
<dbReference type="Proteomes" id="UP001500151">
    <property type="component" value="Unassembled WGS sequence"/>
</dbReference>
<sequence>MIREERVEFEASANVRRPPGNPQVLVRIDHSGAACLGEDPSGQVSVVGAATDVSRQAPQLVTVASLVDDGDEPGRESGPTQG</sequence>
<accession>A0ABN3QD33</accession>
<dbReference type="RefSeq" id="WP_344387553.1">
    <property type="nucleotide sequence ID" value="NZ_BAAASJ010000010.1"/>
</dbReference>
<protein>
    <submittedName>
        <fullName evidence="2">Uncharacterized protein</fullName>
    </submittedName>
</protein>
<name>A0ABN3QD33_9ACTN</name>
<organism evidence="2 3">
    <name type="scientific">Streptomyces vastus</name>
    <dbReference type="NCBI Taxonomy" id="285451"/>
    <lineage>
        <taxon>Bacteria</taxon>
        <taxon>Bacillati</taxon>
        <taxon>Actinomycetota</taxon>
        <taxon>Actinomycetes</taxon>
        <taxon>Kitasatosporales</taxon>
        <taxon>Streptomycetaceae</taxon>
        <taxon>Streptomyces</taxon>
    </lineage>
</organism>
<evidence type="ECO:0000313" key="3">
    <source>
        <dbReference type="Proteomes" id="UP001500151"/>
    </source>
</evidence>
<proteinExistence type="predicted"/>